<dbReference type="OrthoDB" id="5954868at2759"/>
<dbReference type="Proteomes" id="UP000801492">
    <property type="component" value="Unassembled WGS sequence"/>
</dbReference>
<dbReference type="Pfam" id="PF09258">
    <property type="entry name" value="Glyco_transf_64"/>
    <property type="match status" value="1"/>
</dbReference>
<evidence type="ECO:0000313" key="24">
    <source>
        <dbReference type="Proteomes" id="UP000801492"/>
    </source>
</evidence>
<name>A0A8K0G3R3_IGNLU</name>
<comment type="cofactor">
    <cofactor evidence="1">
        <name>Mn(2+)</name>
        <dbReference type="ChEBI" id="CHEBI:29035"/>
    </cofactor>
</comment>
<keyword evidence="13 20" id="KW-1133">Transmembrane helix</keyword>
<evidence type="ECO:0000256" key="20">
    <source>
        <dbReference type="SAM" id="Phobius"/>
    </source>
</evidence>
<dbReference type="GO" id="GO:0015020">
    <property type="term" value="F:glucuronosyltransferase activity"/>
    <property type="evidence" value="ECO:0007669"/>
    <property type="project" value="UniProtKB-ARBA"/>
</dbReference>
<keyword evidence="17" id="KW-0325">Glycoprotein</keyword>
<keyword evidence="18" id="KW-0464">Manganese</keyword>
<evidence type="ECO:0000256" key="17">
    <source>
        <dbReference type="ARBA" id="ARBA00023180"/>
    </source>
</evidence>
<evidence type="ECO:0000256" key="1">
    <source>
        <dbReference type="ARBA" id="ARBA00001936"/>
    </source>
</evidence>
<dbReference type="InterPro" id="IPR015338">
    <property type="entry name" value="GT64_dom"/>
</dbReference>
<evidence type="ECO:0000313" key="23">
    <source>
        <dbReference type="EMBL" id="KAF2884896.1"/>
    </source>
</evidence>
<dbReference type="Gene3D" id="3.90.550.10">
    <property type="entry name" value="Spore Coat Polysaccharide Biosynthesis Protein SpsA, Chain A"/>
    <property type="match status" value="1"/>
</dbReference>
<dbReference type="Pfam" id="PF03016">
    <property type="entry name" value="Exostosin_GT47"/>
    <property type="match status" value="1"/>
</dbReference>
<evidence type="ECO:0000256" key="19">
    <source>
        <dbReference type="ARBA" id="ARBA00069568"/>
    </source>
</evidence>
<keyword evidence="9 20" id="KW-0812">Transmembrane</keyword>
<keyword evidence="12" id="KW-0735">Signal-anchor</keyword>
<feature type="transmembrane region" description="Helical" evidence="20">
    <location>
        <begin position="21"/>
        <end position="42"/>
    </location>
</feature>
<evidence type="ECO:0000256" key="16">
    <source>
        <dbReference type="ARBA" id="ARBA00023157"/>
    </source>
</evidence>
<evidence type="ECO:0000259" key="21">
    <source>
        <dbReference type="Pfam" id="PF03016"/>
    </source>
</evidence>
<keyword evidence="10" id="KW-0479">Metal-binding</keyword>
<keyword evidence="8" id="KW-0808">Transferase</keyword>
<comment type="pathway">
    <text evidence="4">Protein modification; protein glycosylation.</text>
</comment>
<dbReference type="GO" id="GO:0000139">
    <property type="term" value="C:Golgi membrane"/>
    <property type="evidence" value="ECO:0007669"/>
    <property type="project" value="UniProtKB-SubCell"/>
</dbReference>
<keyword evidence="7" id="KW-0328">Glycosyltransferase</keyword>
<evidence type="ECO:0000256" key="10">
    <source>
        <dbReference type="ARBA" id="ARBA00022723"/>
    </source>
</evidence>
<reference evidence="23" key="1">
    <citation type="submission" date="2019-08" db="EMBL/GenBank/DDBJ databases">
        <title>The genome of the North American firefly Photinus pyralis.</title>
        <authorList>
            <consortium name="Photinus pyralis genome working group"/>
            <person name="Fallon T.R."/>
            <person name="Sander Lower S.E."/>
            <person name="Weng J.-K."/>
        </authorList>
    </citation>
    <scope>NUCLEOTIDE SEQUENCE</scope>
    <source>
        <strain evidence="23">TRF0915ILg1</strain>
        <tissue evidence="23">Whole body</tissue>
    </source>
</reference>
<dbReference type="PANTHER" id="PTHR48261">
    <property type="entry name" value="ACETYLGLUCOSAMINYLTRANSFERASE"/>
    <property type="match status" value="1"/>
</dbReference>
<dbReference type="EC" id="2.4.1.224" evidence="6"/>
<evidence type="ECO:0000256" key="6">
    <source>
        <dbReference type="ARBA" id="ARBA00012194"/>
    </source>
</evidence>
<evidence type="ECO:0000256" key="9">
    <source>
        <dbReference type="ARBA" id="ARBA00022692"/>
    </source>
</evidence>
<evidence type="ECO:0000256" key="2">
    <source>
        <dbReference type="ARBA" id="ARBA00004323"/>
    </source>
</evidence>
<keyword evidence="11" id="KW-0256">Endoplasmic reticulum</keyword>
<dbReference type="EMBL" id="VTPC01090049">
    <property type="protein sequence ID" value="KAF2884896.1"/>
    <property type="molecule type" value="Genomic_DNA"/>
</dbReference>
<keyword evidence="16" id="KW-1015">Disulfide bond</keyword>
<protein>
    <recommendedName>
        <fullName evidence="19">Exostosin-2</fullName>
        <ecNumber evidence="6">2.4.1.224</ecNumber>
    </recommendedName>
</protein>
<dbReference type="GO" id="GO:0015012">
    <property type="term" value="P:heparan sulfate proteoglycan biosynthetic process"/>
    <property type="evidence" value="ECO:0007669"/>
    <property type="project" value="UniProtKB-ARBA"/>
</dbReference>
<evidence type="ECO:0000259" key="22">
    <source>
        <dbReference type="Pfam" id="PF09258"/>
    </source>
</evidence>
<keyword evidence="14" id="KW-0333">Golgi apparatus</keyword>
<evidence type="ECO:0000256" key="14">
    <source>
        <dbReference type="ARBA" id="ARBA00023034"/>
    </source>
</evidence>
<dbReference type="SUPFAM" id="SSF53448">
    <property type="entry name" value="Nucleotide-diphospho-sugar transferases"/>
    <property type="match status" value="1"/>
</dbReference>
<evidence type="ECO:0000256" key="7">
    <source>
        <dbReference type="ARBA" id="ARBA00022676"/>
    </source>
</evidence>
<gene>
    <name evidence="23" type="ORF">ILUMI_21267</name>
</gene>
<evidence type="ECO:0000256" key="12">
    <source>
        <dbReference type="ARBA" id="ARBA00022968"/>
    </source>
</evidence>
<feature type="domain" description="Exostosin GT47" evidence="21">
    <location>
        <begin position="100"/>
        <end position="370"/>
    </location>
</feature>
<dbReference type="PANTHER" id="PTHR48261:SF5">
    <property type="entry name" value="EXOSTOSIN GLYCOSYLTRANSFERASE 2"/>
    <property type="match status" value="1"/>
</dbReference>
<dbReference type="InterPro" id="IPR004263">
    <property type="entry name" value="Exostosin"/>
</dbReference>
<evidence type="ECO:0000256" key="5">
    <source>
        <dbReference type="ARBA" id="ARBA00010271"/>
    </source>
</evidence>
<dbReference type="FunFam" id="3.90.550.10:FF:000035">
    <property type="entry name" value="Putative Exostosin-2"/>
    <property type="match status" value="1"/>
</dbReference>
<organism evidence="23 24">
    <name type="scientific">Ignelater luminosus</name>
    <name type="common">Cucubano</name>
    <name type="synonym">Pyrophorus luminosus</name>
    <dbReference type="NCBI Taxonomy" id="2038154"/>
    <lineage>
        <taxon>Eukaryota</taxon>
        <taxon>Metazoa</taxon>
        <taxon>Ecdysozoa</taxon>
        <taxon>Arthropoda</taxon>
        <taxon>Hexapoda</taxon>
        <taxon>Insecta</taxon>
        <taxon>Pterygota</taxon>
        <taxon>Neoptera</taxon>
        <taxon>Endopterygota</taxon>
        <taxon>Coleoptera</taxon>
        <taxon>Polyphaga</taxon>
        <taxon>Elateriformia</taxon>
        <taxon>Elateroidea</taxon>
        <taxon>Elateridae</taxon>
        <taxon>Agrypninae</taxon>
        <taxon>Pyrophorini</taxon>
        <taxon>Ignelater</taxon>
    </lineage>
</organism>
<comment type="caution">
    <text evidence="23">The sequence shown here is derived from an EMBL/GenBank/DDBJ whole genome shotgun (WGS) entry which is preliminary data.</text>
</comment>
<comment type="similarity">
    <text evidence="5">Belongs to the glycosyltransferase 47 family.</text>
</comment>
<dbReference type="InterPro" id="IPR040911">
    <property type="entry name" value="Exostosin_GT47"/>
</dbReference>
<comment type="subcellular location">
    <subcellularLocation>
        <location evidence="3">Endoplasmic reticulum membrane</location>
        <topology evidence="3">Single-pass type II membrane protein</topology>
    </subcellularLocation>
    <subcellularLocation>
        <location evidence="2">Golgi apparatus membrane</location>
        <topology evidence="2">Single-pass type II membrane protein</topology>
    </subcellularLocation>
</comment>
<dbReference type="GO" id="GO:0005789">
    <property type="term" value="C:endoplasmic reticulum membrane"/>
    <property type="evidence" value="ECO:0007669"/>
    <property type="project" value="UniProtKB-SubCell"/>
</dbReference>
<proteinExistence type="inferred from homology"/>
<evidence type="ECO:0000256" key="3">
    <source>
        <dbReference type="ARBA" id="ARBA00004648"/>
    </source>
</evidence>
<feature type="domain" description="Glycosyl transferase 64" evidence="22">
    <location>
        <begin position="445"/>
        <end position="690"/>
    </location>
</feature>
<evidence type="ECO:0000256" key="11">
    <source>
        <dbReference type="ARBA" id="ARBA00022824"/>
    </source>
</evidence>
<dbReference type="GO" id="GO:0046872">
    <property type="term" value="F:metal ion binding"/>
    <property type="evidence" value="ECO:0007669"/>
    <property type="project" value="UniProtKB-KW"/>
</dbReference>
<accession>A0A8K0G3R3</accession>
<evidence type="ECO:0000256" key="4">
    <source>
        <dbReference type="ARBA" id="ARBA00004922"/>
    </source>
</evidence>
<evidence type="ECO:0000256" key="15">
    <source>
        <dbReference type="ARBA" id="ARBA00023136"/>
    </source>
</evidence>
<evidence type="ECO:0000256" key="8">
    <source>
        <dbReference type="ARBA" id="ARBA00022679"/>
    </source>
</evidence>
<dbReference type="GO" id="GO:0050508">
    <property type="term" value="F:glucuronosyl-N-acetylglucosaminyl-proteoglycan 4-alpha-N-acetylglucosaminyltransferase activity"/>
    <property type="evidence" value="ECO:0007669"/>
    <property type="project" value="UniProtKB-EC"/>
</dbReference>
<evidence type="ECO:0000256" key="13">
    <source>
        <dbReference type="ARBA" id="ARBA00022989"/>
    </source>
</evidence>
<keyword evidence="15 20" id="KW-0472">Membrane</keyword>
<dbReference type="AlphaFoldDB" id="A0A8K0G3R3"/>
<evidence type="ECO:0000256" key="18">
    <source>
        <dbReference type="ARBA" id="ARBA00023211"/>
    </source>
</evidence>
<sequence>MTIPPKSSKFVNSNLTSFKNFFIALFIILLISIITALLVQSWSFANDPSTRYEKIKLKNVLNLPEVVVTDSHPIAKPHNTKCTYWDCFNIYRCGRTGHDRIAVYVYPLKKFIDTNGIPAVGFMSKEYYMILESIIESKYYTANPHEACLFIPPIDTLNQDRIRINITSKALQTLTYWNDGENHLFFNMISGMAPDFSTVVELNTGDAMIAGAGFNTYSYRIGFDISIPIYSPLAKVAKISDIHNIRPWFVTSSQISIDSYFLDELQDLQAHHSDLLILDSCTVHNYSKRCEFGSHKQYSYPGILQKSTFCLVFRGERMSQLVLLEAMAANCIPVIVMDGVVMPFNNVIDWKRAAVFIMEDYLNTLMSVLKGISEDRIVDMQQQTKFLYDRYFSSMKSIVETTFDIVQDRVYPHWGRTYDDWNLRPSEKSTNPLFLPITAPRSQGFTAAILTYDRVESLFTLIEKLSRVPSMTKIIVIWNNQKKAPPPISAFPHISKPLKVIRTKANKLSNRFYPYEEIETEAILTIDDDIIMLTADELEFGYEVWREFPDRIVGFPSRTHVWDNSTMSWKYESEWTNEISMVLTGAAFHHKYWSYMYTTSMPAEVRDWVDEHMNCEDIAMNFLVANVTNKPPIKVTPRKKFKCPECVNNEMLSADMGHMIERSQCVDRFTKAFGRMPLKSVEFRADPVLYKDAFPEKLKRFNDIGSL</sequence>
<dbReference type="InterPro" id="IPR029044">
    <property type="entry name" value="Nucleotide-diphossugar_trans"/>
</dbReference>
<keyword evidence="24" id="KW-1185">Reference proteome</keyword>